<evidence type="ECO:0000313" key="2">
    <source>
        <dbReference type="Proteomes" id="UP000259636"/>
    </source>
</evidence>
<dbReference type="AlphaFoldDB" id="A0A385DDM5"/>
<dbReference type="GeneID" id="300116363"/>
<organism evidence="1 2">
    <name type="scientific">Streptomyces koyangensis</name>
    <dbReference type="NCBI Taxonomy" id="188770"/>
    <lineage>
        <taxon>Bacteria</taxon>
        <taxon>Bacillati</taxon>
        <taxon>Actinomycetota</taxon>
        <taxon>Actinomycetes</taxon>
        <taxon>Kitasatosporales</taxon>
        <taxon>Streptomycetaceae</taxon>
        <taxon>Streptomyces</taxon>
        <taxon>Streptomyces aurantiacus group</taxon>
    </lineage>
</organism>
<dbReference type="KEGG" id="sky:D0C37_19630"/>
<dbReference type="EMBL" id="CP031742">
    <property type="protein sequence ID" value="AXQ56582.1"/>
    <property type="molecule type" value="Genomic_DNA"/>
</dbReference>
<protein>
    <submittedName>
        <fullName evidence="1">Uncharacterized protein</fullName>
    </submittedName>
</protein>
<accession>A0A385DDM5</accession>
<reference evidence="1 2" key="1">
    <citation type="submission" date="2018-08" db="EMBL/GenBank/DDBJ databases">
        <authorList>
            <person name="Ferrada E.E."/>
            <person name="Latorre B.A."/>
        </authorList>
    </citation>
    <scope>NUCLEOTIDE SEQUENCE [LARGE SCALE GENOMIC DNA]</scope>
    <source>
        <strain evidence="1 2">VK-A60T</strain>
    </source>
</reference>
<dbReference type="RefSeq" id="WP_101277968.1">
    <property type="nucleotide sequence ID" value="NZ_CP031742.1"/>
</dbReference>
<proteinExistence type="predicted"/>
<sequence>MDVSRINLMHSDGWAVLPPLEPAFDLDAWADQEARLIAERYAAEGERADVRKISRDLRVVAKDSATREPLGAFALYLSGLDTSVAVAEVDAILPDETASEVTPQWMVDHLVSHDFGPPQIEEIALPLGPAVRIRQNIVGEKKHLFGSRPVIRTVAYGVQPEGEKGLITLICSWTDPVLDEPLGGIMDTMAQSLTL</sequence>
<dbReference type="Proteomes" id="UP000259636">
    <property type="component" value="Chromosome"/>
</dbReference>
<evidence type="ECO:0000313" key="1">
    <source>
        <dbReference type="EMBL" id="AXQ56582.1"/>
    </source>
</evidence>
<name>A0A385DDM5_9ACTN</name>
<gene>
    <name evidence="1" type="ORF">D0C37_19630</name>
</gene>